<evidence type="ECO:0008006" key="15">
    <source>
        <dbReference type="Google" id="ProtNLM"/>
    </source>
</evidence>
<comment type="subcellular location">
    <subcellularLocation>
        <location evidence="1">Cell membrane</location>
        <topology evidence="1">Multi-pass membrane protein</topology>
    </subcellularLocation>
</comment>
<evidence type="ECO:0000256" key="8">
    <source>
        <dbReference type="ARBA" id="ARBA00023065"/>
    </source>
</evidence>
<dbReference type="PANTHER" id="PTHR42985">
    <property type="entry name" value="SODIUM-COUPLED MONOCARBOXYLATE TRANSPORTER"/>
    <property type="match status" value="1"/>
</dbReference>
<keyword evidence="8" id="KW-0406">Ion transport</keyword>
<evidence type="ECO:0000256" key="7">
    <source>
        <dbReference type="ARBA" id="ARBA00023053"/>
    </source>
</evidence>
<dbReference type="InterPro" id="IPR051163">
    <property type="entry name" value="Sodium:Solute_Symporter_SSF"/>
</dbReference>
<evidence type="ECO:0000256" key="5">
    <source>
        <dbReference type="ARBA" id="ARBA00022692"/>
    </source>
</evidence>
<dbReference type="PROSITE" id="PS50283">
    <property type="entry name" value="NA_SOLUT_SYMP_3"/>
    <property type="match status" value="1"/>
</dbReference>
<evidence type="ECO:0000256" key="9">
    <source>
        <dbReference type="ARBA" id="ARBA00023136"/>
    </source>
</evidence>
<evidence type="ECO:0000256" key="12">
    <source>
        <dbReference type="SAM" id="Phobius"/>
    </source>
</evidence>
<organism evidence="13 14">
    <name type="scientific">Mytilus galloprovincialis</name>
    <name type="common">Mediterranean mussel</name>
    <dbReference type="NCBI Taxonomy" id="29158"/>
    <lineage>
        <taxon>Eukaryota</taxon>
        <taxon>Metazoa</taxon>
        <taxon>Spiralia</taxon>
        <taxon>Lophotrochozoa</taxon>
        <taxon>Mollusca</taxon>
        <taxon>Bivalvia</taxon>
        <taxon>Autobranchia</taxon>
        <taxon>Pteriomorphia</taxon>
        <taxon>Mytilida</taxon>
        <taxon>Mytiloidea</taxon>
        <taxon>Mytilidae</taxon>
        <taxon>Mytilinae</taxon>
        <taxon>Mytilus</taxon>
    </lineage>
</organism>
<keyword evidence="4" id="KW-1003">Cell membrane</keyword>
<gene>
    <name evidence="13" type="ORF">MGAL_10B086215</name>
</gene>
<dbReference type="AlphaFoldDB" id="A0A8B6E420"/>
<proteinExistence type="inferred from homology"/>
<evidence type="ECO:0000256" key="11">
    <source>
        <dbReference type="RuleBase" id="RU362091"/>
    </source>
</evidence>
<protein>
    <recommendedName>
        <fullName evidence="15">Sodium-dependent multivitamin transporter</fullName>
    </recommendedName>
</protein>
<evidence type="ECO:0000256" key="6">
    <source>
        <dbReference type="ARBA" id="ARBA00022989"/>
    </source>
</evidence>
<dbReference type="InterPro" id="IPR001734">
    <property type="entry name" value="Na/solute_symporter"/>
</dbReference>
<feature type="transmembrane region" description="Helical" evidence="12">
    <location>
        <begin position="93"/>
        <end position="118"/>
    </location>
</feature>
<accession>A0A8B6E420</accession>
<dbReference type="GO" id="GO:0006814">
    <property type="term" value="P:sodium ion transport"/>
    <property type="evidence" value="ECO:0007669"/>
    <property type="project" value="UniProtKB-KW"/>
</dbReference>
<dbReference type="EMBL" id="UYJE01004465">
    <property type="protein sequence ID" value="VDI28190.1"/>
    <property type="molecule type" value="Genomic_DNA"/>
</dbReference>
<sequence length="203" mass="22802">MWNRTYSYTFERGESTLFHVADYVVFGLTLLVSATIGLFYAIKDRNSNNEKEFLLAGRNLSVFPVTLSLLSSFISAITLLGTPAEVYKYNTMYWLISIGFVMAATASAHIFIPVFYNLGVTTVIGKRFGDAGLGDLLLESGVIGSGSLTGVFEGKHYNRALRLLKIVFEAFERLRWEAFGSWLNSNDENEFLDPNFQHLFCQS</sequence>
<comment type="caution">
    <text evidence="13">The sequence shown here is derived from an EMBL/GenBank/DDBJ whole genome shotgun (WGS) entry which is preliminary data.</text>
</comment>
<evidence type="ECO:0000256" key="10">
    <source>
        <dbReference type="ARBA" id="ARBA00023201"/>
    </source>
</evidence>
<dbReference type="Proteomes" id="UP000596742">
    <property type="component" value="Unassembled WGS sequence"/>
</dbReference>
<reference evidence="13" key="1">
    <citation type="submission" date="2018-11" db="EMBL/GenBank/DDBJ databases">
        <authorList>
            <person name="Alioto T."/>
            <person name="Alioto T."/>
        </authorList>
    </citation>
    <scope>NUCLEOTIDE SEQUENCE</scope>
</reference>
<dbReference type="InterPro" id="IPR038377">
    <property type="entry name" value="Na/Glc_symporter_sf"/>
</dbReference>
<dbReference type="OrthoDB" id="6132759at2759"/>
<evidence type="ECO:0000256" key="1">
    <source>
        <dbReference type="ARBA" id="ARBA00004651"/>
    </source>
</evidence>
<dbReference type="GO" id="GO:0005886">
    <property type="term" value="C:plasma membrane"/>
    <property type="evidence" value="ECO:0007669"/>
    <property type="project" value="UniProtKB-SubCell"/>
</dbReference>
<comment type="similarity">
    <text evidence="2 11">Belongs to the sodium:solute symporter (SSF) (TC 2.A.21) family.</text>
</comment>
<keyword evidence="7" id="KW-0915">Sodium</keyword>
<dbReference type="PANTHER" id="PTHR42985:SF40">
    <property type="entry name" value="LD47995P-RELATED"/>
    <property type="match status" value="1"/>
</dbReference>
<dbReference type="GO" id="GO:0015293">
    <property type="term" value="F:symporter activity"/>
    <property type="evidence" value="ECO:0007669"/>
    <property type="project" value="TreeGrafter"/>
</dbReference>
<evidence type="ECO:0000313" key="13">
    <source>
        <dbReference type="EMBL" id="VDI28190.1"/>
    </source>
</evidence>
<keyword evidence="5 12" id="KW-0812">Transmembrane</keyword>
<dbReference type="Pfam" id="PF00474">
    <property type="entry name" value="SSF"/>
    <property type="match status" value="1"/>
</dbReference>
<feature type="transmembrane region" description="Helical" evidence="12">
    <location>
        <begin position="20"/>
        <end position="42"/>
    </location>
</feature>
<keyword evidence="6 12" id="KW-1133">Transmembrane helix</keyword>
<keyword evidence="9 12" id="KW-0472">Membrane</keyword>
<evidence type="ECO:0000313" key="14">
    <source>
        <dbReference type="Proteomes" id="UP000596742"/>
    </source>
</evidence>
<keyword evidence="10" id="KW-0739">Sodium transport</keyword>
<keyword evidence="3" id="KW-0813">Transport</keyword>
<evidence type="ECO:0000256" key="2">
    <source>
        <dbReference type="ARBA" id="ARBA00006434"/>
    </source>
</evidence>
<dbReference type="Gene3D" id="1.20.1730.10">
    <property type="entry name" value="Sodium/glucose cotransporter"/>
    <property type="match status" value="1"/>
</dbReference>
<evidence type="ECO:0000256" key="3">
    <source>
        <dbReference type="ARBA" id="ARBA00022448"/>
    </source>
</evidence>
<name>A0A8B6E420_MYTGA</name>
<feature type="transmembrane region" description="Helical" evidence="12">
    <location>
        <begin position="62"/>
        <end position="81"/>
    </location>
</feature>
<evidence type="ECO:0000256" key="4">
    <source>
        <dbReference type="ARBA" id="ARBA00022475"/>
    </source>
</evidence>
<keyword evidence="14" id="KW-1185">Reference proteome</keyword>